<keyword evidence="2" id="KW-1185">Reference proteome</keyword>
<dbReference type="KEGG" id="fmr:Fuma_05390"/>
<evidence type="ECO:0000313" key="1">
    <source>
        <dbReference type="EMBL" id="APZ95728.1"/>
    </source>
</evidence>
<dbReference type="Proteomes" id="UP000187735">
    <property type="component" value="Chromosome"/>
</dbReference>
<organism evidence="1 2">
    <name type="scientific">Fuerstiella marisgermanici</name>
    <dbReference type="NCBI Taxonomy" id="1891926"/>
    <lineage>
        <taxon>Bacteria</taxon>
        <taxon>Pseudomonadati</taxon>
        <taxon>Planctomycetota</taxon>
        <taxon>Planctomycetia</taxon>
        <taxon>Planctomycetales</taxon>
        <taxon>Planctomycetaceae</taxon>
        <taxon>Fuerstiella</taxon>
    </lineage>
</organism>
<sequence length="179" mass="20860">MDGEDLREGIYALHTRRFGSVAEVLIQRLKKLGKAKNLFHDLYDDLEEKRVEVKFSRALKKSETLVTTDTVMQCIESATSEKRLVAWADRQRVSFDCNIQQVKRTEFDVLYYGIFFSDVVVIFHIDTDEIGPDIYYSNKQHKGNVGEGQFHISNKTIGIHEKKYLYQKLTYEKLLDVLS</sequence>
<accession>A0A1P8WNW4</accession>
<reference evidence="1 2" key="1">
    <citation type="journal article" date="2016" name="Front. Microbiol.">
        <title>Fuerstia marisgermanicae gen. nov., sp. nov., an Unusual Member of the Phylum Planctomycetes from the German Wadden Sea.</title>
        <authorList>
            <person name="Kohn T."/>
            <person name="Heuer A."/>
            <person name="Jogler M."/>
            <person name="Vollmers J."/>
            <person name="Boedeker C."/>
            <person name="Bunk B."/>
            <person name="Rast P."/>
            <person name="Borchert D."/>
            <person name="Glockner I."/>
            <person name="Freese H.M."/>
            <person name="Klenk H.P."/>
            <person name="Overmann J."/>
            <person name="Kaster A.K."/>
            <person name="Rohde M."/>
            <person name="Wiegand S."/>
            <person name="Jogler C."/>
        </authorList>
    </citation>
    <scope>NUCLEOTIDE SEQUENCE [LARGE SCALE GENOMIC DNA]</scope>
    <source>
        <strain evidence="1 2">NH11</strain>
    </source>
</reference>
<proteinExistence type="predicted"/>
<dbReference type="EMBL" id="CP017641">
    <property type="protein sequence ID" value="APZ95728.1"/>
    <property type="molecule type" value="Genomic_DNA"/>
</dbReference>
<gene>
    <name evidence="1" type="ORF">Fuma_05390</name>
</gene>
<name>A0A1P8WNW4_9PLAN</name>
<dbReference type="AlphaFoldDB" id="A0A1P8WNW4"/>
<protein>
    <submittedName>
        <fullName evidence="1">Uncharacterized protein</fullName>
    </submittedName>
</protein>
<evidence type="ECO:0000313" key="2">
    <source>
        <dbReference type="Proteomes" id="UP000187735"/>
    </source>
</evidence>